<dbReference type="InterPro" id="IPR036271">
    <property type="entry name" value="Tet_transcr_reg_TetR-rel_C_sf"/>
</dbReference>
<evidence type="ECO:0000256" key="1">
    <source>
        <dbReference type="ARBA" id="ARBA00023015"/>
    </source>
</evidence>
<gene>
    <name evidence="6" type="ORF">AX660_19895</name>
</gene>
<evidence type="ECO:0000256" key="3">
    <source>
        <dbReference type="ARBA" id="ARBA00023163"/>
    </source>
</evidence>
<dbReference type="GO" id="GO:0000976">
    <property type="term" value="F:transcription cis-regulatory region binding"/>
    <property type="evidence" value="ECO:0007669"/>
    <property type="project" value="TreeGrafter"/>
</dbReference>
<sequence>MTRVKTVDTKPETKLEKNTYHHGDLRSSLVDAASNMLKEGGIDGLSLRKLADKVGVSRTAPYHHFKDKNELLCAIAEGGFSRWQQDATAIFNQHDLSPREKYRQFIQGYIAYAADNPELYDLMFGRTIWKQNTATQSLRDVAYPSFHQQVTMTRQWQQQGLMPAGEDTLRLAQVTWGTIHGIARLLIDGIYADRSHIDEMCDCAVNLFCSEH</sequence>
<dbReference type="PRINTS" id="PR00455">
    <property type="entry name" value="HTHTETR"/>
</dbReference>
<protein>
    <submittedName>
        <fullName evidence="6">TetR family transcriptional regulator</fullName>
    </submittedName>
</protein>
<dbReference type="Pfam" id="PF00440">
    <property type="entry name" value="TetR_N"/>
    <property type="match status" value="1"/>
</dbReference>
<evidence type="ECO:0000256" key="2">
    <source>
        <dbReference type="ARBA" id="ARBA00023125"/>
    </source>
</evidence>
<dbReference type="Gene3D" id="1.10.357.10">
    <property type="entry name" value="Tetracycline Repressor, domain 2"/>
    <property type="match status" value="1"/>
</dbReference>
<dbReference type="SUPFAM" id="SSF48498">
    <property type="entry name" value="Tetracyclin repressor-like, C-terminal domain"/>
    <property type="match status" value="1"/>
</dbReference>
<dbReference type="PANTHER" id="PTHR30055">
    <property type="entry name" value="HTH-TYPE TRANSCRIPTIONAL REGULATOR RUTR"/>
    <property type="match status" value="1"/>
</dbReference>
<keyword evidence="3" id="KW-0804">Transcription</keyword>
<evidence type="ECO:0000259" key="5">
    <source>
        <dbReference type="PROSITE" id="PS50977"/>
    </source>
</evidence>
<dbReference type="EMBL" id="LSNE01000009">
    <property type="protein sequence ID" value="KXI27797.1"/>
    <property type="molecule type" value="Genomic_DNA"/>
</dbReference>
<evidence type="ECO:0000256" key="4">
    <source>
        <dbReference type="PROSITE-ProRule" id="PRU00335"/>
    </source>
</evidence>
<dbReference type="PANTHER" id="PTHR30055:SF220">
    <property type="entry name" value="TETR-FAMILY REGULATORY PROTEIN"/>
    <property type="match status" value="1"/>
</dbReference>
<dbReference type="SUPFAM" id="SSF46689">
    <property type="entry name" value="Homeodomain-like"/>
    <property type="match status" value="1"/>
</dbReference>
<keyword evidence="2 4" id="KW-0238">DNA-binding</keyword>
<feature type="domain" description="HTH tetR-type" evidence="5">
    <location>
        <begin position="23"/>
        <end position="83"/>
    </location>
</feature>
<dbReference type="PROSITE" id="PS50977">
    <property type="entry name" value="HTH_TETR_2"/>
    <property type="match status" value="1"/>
</dbReference>
<keyword evidence="1" id="KW-0805">Transcription regulation</keyword>
<dbReference type="InterPro" id="IPR050109">
    <property type="entry name" value="HTH-type_TetR-like_transc_reg"/>
</dbReference>
<name>A0A148KNC0_9ALTE</name>
<dbReference type="Pfam" id="PF13305">
    <property type="entry name" value="TetR_C_33"/>
    <property type="match status" value="1"/>
</dbReference>
<keyword evidence="7" id="KW-1185">Reference proteome</keyword>
<feature type="DNA-binding region" description="H-T-H motif" evidence="4">
    <location>
        <begin position="46"/>
        <end position="65"/>
    </location>
</feature>
<dbReference type="InterPro" id="IPR025996">
    <property type="entry name" value="MT1864/Rv1816-like_C"/>
</dbReference>
<organism evidence="6 7">
    <name type="scientific">Paraglaciecola hydrolytica</name>
    <dbReference type="NCBI Taxonomy" id="1799789"/>
    <lineage>
        <taxon>Bacteria</taxon>
        <taxon>Pseudomonadati</taxon>
        <taxon>Pseudomonadota</taxon>
        <taxon>Gammaproteobacteria</taxon>
        <taxon>Alteromonadales</taxon>
        <taxon>Alteromonadaceae</taxon>
        <taxon>Paraglaciecola</taxon>
    </lineage>
</organism>
<evidence type="ECO:0000313" key="7">
    <source>
        <dbReference type="Proteomes" id="UP000070299"/>
    </source>
</evidence>
<dbReference type="Proteomes" id="UP000070299">
    <property type="component" value="Unassembled WGS sequence"/>
</dbReference>
<dbReference type="STRING" id="1799789.AX660_19895"/>
<comment type="caution">
    <text evidence="6">The sequence shown here is derived from an EMBL/GenBank/DDBJ whole genome shotgun (WGS) entry which is preliminary data.</text>
</comment>
<reference evidence="7" key="1">
    <citation type="submission" date="2016-02" db="EMBL/GenBank/DDBJ databases">
        <authorList>
            <person name="Schultz-Johansen M."/>
            <person name="Glaring M.A."/>
            <person name="Bech P.K."/>
            <person name="Stougaard P."/>
        </authorList>
    </citation>
    <scope>NUCLEOTIDE SEQUENCE [LARGE SCALE GENOMIC DNA]</scope>
    <source>
        <strain evidence="7">S66</strain>
    </source>
</reference>
<evidence type="ECO:0000313" key="6">
    <source>
        <dbReference type="EMBL" id="KXI27797.1"/>
    </source>
</evidence>
<dbReference type="InterPro" id="IPR001647">
    <property type="entry name" value="HTH_TetR"/>
</dbReference>
<dbReference type="AlphaFoldDB" id="A0A148KNC0"/>
<proteinExistence type="predicted"/>
<dbReference type="InterPro" id="IPR009057">
    <property type="entry name" value="Homeodomain-like_sf"/>
</dbReference>
<accession>A0A148KNC0</accession>
<dbReference type="GO" id="GO:0003700">
    <property type="term" value="F:DNA-binding transcription factor activity"/>
    <property type="evidence" value="ECO:0007669"/>
    <property type="project" value="TreeGrafter"/>
</dbReference>